<dbReference type="SUPFAM" id="SSF55961">
    <property type="entry name" value="Bet v1-like"/>
    <property type="match status" value="1"/>
</dbReference>
<evidence type="ECO:0000313" key="2">
    <source>
        <dbReference type="Proteomes" id="UP001500575"/>
    </source>
</evidence>
<dbReference type="EMBL" id="BAAAQQ010000002">
    <property type="protein sequence ID" value="GAA2115433.1"/>
    <property type="molecule type" value="Genomic_DNA"/>
</dbReference>
<dbReference type="Gene3D" id="3.30.530.20">
    <property type="match status" value="1"/>
</dbReference>
<protein>
    <submittedName>
        <fullName evidence="1">SRPBCC family protein</fullName>
    </submittedName>
</protein>
<dbReference type="InterPro" id="IPR019587">
    <property type="entry name" value="Polyketide_cyclase/dehydratase"/>
</dbReference>
<dbReference type="Pfam" id="PF10604">
    <property type="entry name" value="Polyketide_cyc2"/>
    <property type="match status" value="1"/>
</dbReference>
<reference evidence="2" key="1">
    <citation type="journal article" date="2019" name="Int. J. Syst. Evol. Microbiol.">
        <title>The Global Catalogue of Microorganisms (GCM) 10K type strain sequencing project: providing services to taxonomists for standard genome sequencing and annotation.</title>
        <authorList>
            <consortium name="The Broad Institute Genomics Platform"/>
            <consortium name="The Broad Institute Genome Sequencing Center for Infectious Disease"/>
            <person name="Wu L."/>
            <person name="Ma J."/>
        </authorList>
    </citation>
    <scope>NUCLEOTIDE SEQUENCE [LARGE SCALE GENOMIC DNA]</scope>
    <source>
        <strain evidence="2">JCM 16021</strain>
    </source>
</reference>
<gene>
    <name evidence="1" type="ORF">GCM10009843_04810</name>
</gene>
<organism evidence="1 2">
    <name type="scientific">Nocardioides bigeumensis</name>
    <dbReference type="NCBI Taxonomy" id="433657"/>
    <lineage>
        <taxon>Bacteria</taxon>
        <taxon>Bacillati</taxon>
        <taxon>Actinomycetota</taxon>
        <taxon>Actinomycetes</taxon>
        <taxon>Propionibacteriales</taxon>
        <taxon>Nocardioidaceae</taxon>
        <taxon>Nocardioides</taxon>
    </lineage>
</organism>
<sequence length="157" mass="17652">MPRMAEFTYVREMDIDADPARVHALINDFRNWQQWSPWEDLDPDLQREYSGPAQGVGSHYAWRGNKKAGEGAMEITESNPARIDIKLSFLKPWKARNDVSFAIEPTGNGGAGSHVAWRMTGENKGMAAVFARMFNMDKMLGKDFEKGLARLKSAAES</sequence>
<keyword evidence="2" id="KW-1185">Reference proteome</keyword>
<dbReference type="InterPro" id="IPR023393">
    <property type="entry name" value="START-like_dom_sf"/>
</dbReference>
<accession>A0ABP5JBC3</accession>
<name>A0ABP5JBC3_9ACTN</name>
<proteinExistence type="predicted"/>
<evidence type="ECO:0000313" key="1">
    <source>
        <dbReference type="EMBL" id="GAA2115433.1"/>
    </source>
</evidence>
<dbReference type="CDD" id="cd07818">
    <property type="entry name" value="SRPBCC_1"/>
    <property type="match status" value="1"/>
</dbReference>
<comment type="caution">
    <text evidence="1">The sequence shown here is derived from an EMBL/GenBank/DDBJ whole genome shotgun (WGS) entry which is preliminary data.</text>
</comment>
<dbReference type="Proteomes" id="UP001500575">
    <property type="component" value="Unassembled WGS sequence"/>
</dbReference>